<accession>A0A6B0VM01</accession>
<dbReference type="AlphaFoldDB" id="A0A6B0VM01"/>
<dbReference type="SUPFAM" id="SSF54292">
    <property type="entry name" value="2Fe-2S ferredoxin-like"/>
    <property type="match status" value="1"/>
</dbReference>
<protein>
    <submittedName>
        <fullName evidence="2">2Fe-2S iron-sulfur cluster binding domain-containing protein</fullName>
    </submittedName>
</protein>
<dbReference type="Gene3D" id="3.10.20.30">
    <property type="match status" value="1"/>
</dbReference>
<organism evidence="2 3">
    <name type="scientific">Natronorubrum halalkaliphilum</name>
    <dbReference type="NCBI Taxonomy" id="2691917"/>
    <lineage>
        <taxon>Archaea</taxon>
        <taxon>Methanobacteriati</taxon>
        <taxon>Methanobacteriota</taxon>
        <taxon>Stenosarchaea group</taxon>
        <taxon>Halobacteria</taxon>
        <taxon>Halobacteriales</taxon>
        <taxon>Natrialbaceae</taxon>
        <taxon>Natronorubrum</taxon>
    </lineage>
</organism>
<dbReference type="InterPro" id="IPR001041">
    <property type="entry name" value="2Fe-2S_ferredoxin-type"/>
</dbReference>
<sequence>MPTVTVHGRDLECERGAVLRDVLLEADESPHNGRADALNCRGLGTCGTCAVAVSGEVGELGPRERLRLSVPPHNVDSGLRLACQLRVEDDLVVEKYPGFWGQHTDQTKEKEEDTGEP</sequence>
<keyword evidence="3" id="KW-1185">Reference proteome</keyword>
<evidence type="ECO:0000313" key="2">
    <source>
        <dbReference type="EMBL" id="MXV62594.1"/>
    </source>
</evidence>
<dbReference type="Proteomes" id="UP000434101">
    <property type="component" value="Unassembled WGS sequence"/>
</dbReference>
<dbReference type="GO" id="GO:0051536">
    <property type="term" value="F:iron-sulfur cluster binding"/>
    <property type="evidence" value="ECO:0007669"/>
    <property type="project" value="InterPro"/>
</dbReference>
<comment type="caution">
    <text evidence="2">The sequence shown here is derived from an EMBL/GenBank/DDBJ whole genome shotgun (WGS) entry which is preliminary data.</text>
</comment>
<dbReference type="CDD" id="cd00207">
    <property type="entry name" value="fer2"/>
    <property type="match status" value="1"/>
</dbReference>
<reference evidence="2 3" key="1">
    <citation type="submission" date="2020-01" db="EMBL/GenBank/DDBJ databases">
        <title>Natronorubrum sp. JWXQ-INN 674 isolated from Inner Mongolia Autonomous Region of China.</title>
        <authorList>
            <person name="Xue Q."/>
        </authorList>
    </citation>
    <scope>NUCLEOTIDE SEQUENCE [LARGE SCALE GENOMIC DNA]</scope>
    <source>
        <strain evidence="2 3">JWXQ-INN-674</strain>
    </source>
</reference>
<dbReference type="EMBL" id="WUYX01000033">
    <property type="protein sequence ID" value="MXV62594.1"/>
    <property type="molecule type" value="Genomic_DNA"/>
</dbReference>
<gene>
    <name evidence="2" type="ORF">GS429_11065</name>
</gene>
<dbReference type="RefSeq" id="WP_160065420.1">
    <property type="nucleotide sequence ID" value="NZ_WUYX01000033.1"/>
</dbReference>
<dbReference type="InterPro" id="IPR012675">
    <property type="entry name" value="Beta-grasp_dom_sf"/>
</dbReference>
<proteinExistence type="predicted"/>
<dbReference type="Pfam" id="PF00111">
    <property type="entry name" value="Fer2"/>
    <property type="match status" value="1"/>
</dbReference>
<evidence type="ECO:0000313" key="3">
    <source>
        <dbReference type="Proteomes" id="UP000434101"/>
    </source>
</evidence>
<feature type="domain" description="2Fe-2S ferredoxin-type" evidence="1">
    <location>
        <begin position="2"/>
        <end position="99"/>
    </location>
</feature>
<name>A0A6B0VM01_9EURY</name>
<dbReference type="InterPro" id="IPR036010">
    <property type="entry name" value="2Fe-2S_ferredoxin-like_sf"/>
</dbReference>
<dbReference type="OrthoDB" id="31557at2157"/>
<dbReference type="PROSITE" id="PS51085">
    <property type="entry name" value="2FE2S_FER_2"/>
    <property type="match status" value="1"/>
</dbReference>
<evidence type="ECO:0000259" key="1">
    <source>
        <dbReference type="PROSITE" id="PS51085"/>
    </source>
</evidence>